<sequence length="50" mass="5726">IVTLLSFFLKLADKFWQEIKLGRNEKRSPPQLHLGNLKRISGAMSCEACH</sequence>
<dbReference type="AlphaFoldDB" id="A0AAD8AHT5"/>
<proteinExistence type="predicted"/>
<evidence type="ECO:0000313" key="1">
    <source>
        <dbReference type="EMBL" id="KAJ9599439.1"/>
    </source>
</evidence>
<name>A0AAD8AHT5_DIPPU</name>
<accession>A0AAD8AHT5</accession>
<feature type="non-terminal residue" evidence="1">
    <location>
        <position position="50"/>
    </location>
</feature>
<evidence type="ECO:0000313" key="2">
    <source>
        <dbReference type="Proteomes" id="UP001233999"/>
    </source>
</evidence>
<feature type="non-terminal residue" evidence="1">
    <location>
        <position position="1"/>
    </location>
</feature>
<dbReference type="EMBL" id="JASPKZ010000809">
    <property type="protein sequence ID" value="KAJ9599439.1"/>
    <property type="molecule type" value="Genomic_DNA"/>
</dbReference>
<protein>
    <submittedName>
        <fullName evidence="1">Uncharacterized protein</fullName>
    </submittedName>
</protein>
<dbReference type="Proteomes" id="UP001233999">
    <property type="component" value="Unassembled WGS sequence"/>
</dbReference>
<organism evidence="1 2">
    <name type="scientific">Diploptera punctata</name>
    <name type="common">Pacific beetle cockroach</name>
    <dbReference type="NCBI Taxonomy" id="6984"/>
    <lineage>
        <taxon>Eukaryota</taxon>
        <taxon>Metazoa</taxon>
        <taxon>Ecdysozoa</taxon>
        <taxon>Arthropoda</taxon>
        <taxon>Hexapoda</taxon>
        <taxon>Insecta</taxon>
        <taxon>Pterygota</taxon>
        <taxon>Neoptera</taxon>
        <taxon>Polyneoptera</taxon>
        <taxon>Dictyoptera</taxon>
        <taxon>Blattodea</taxon>
        <taxon>Blaberoidea</taxon>
        <taxon>Blaberidae</taxon>
        <taxon>Diplopterinae</taxon>
        <taxon>Diploptera</taxon>
    </lineage>
</organism>
<reference evidence="1" key="1">
    <citation type="journal article" date="2023" name="IScience">
        <title>Live-bearing cockroach genome reveals convergent evolutionary mechanisms linked to viviparity in insects and beyond.</title>
        <authorList>
            <person name="Fouks B."/>
            <person name="Harrison M.C."/>
            <person name="Mikhailova A.A."/>
            <person name="Marchal E."/>
            <person name="English S."/>
            <person name="Carruthers M."/>
            <person name="Jennings E.C."/>
            <person name="Chiamaka E.L."/>
            <person name="Frigard R.A."/>
            <person name="Pippel M."/>
            <person name="Attardo G.M."/>
            <person name="Benoit J.B."/>
            <person name="Bornberg-Bauer E."/>
            <person name="Tobe S.S."/>
        </authorList>
    </citation>
    <scope>NUCLEOTIDE SEQUENCE</scope>
    <source>
        <strain evidence="1">Stay&amp;Tobe</strain>
    </source>
</reference>
<comment type="caution">
    <text evidence="1">The sequence shown here is derived from an EMBL/GenBank/DDBJ whole genome shotgun (WGS) entry which is preliminary data.</text>
</comment>
<reference evidence="1" key="2">
    <citation type="submission" date="2023-05" db="EMBL/GenBank/DDBJ databases">
        <authorList>
            <person name="Fouks B."/>
        </authorList>
    </citation>
    <scope>NUCLEOTIDE SEQUENCE</scope>
    <source>
        <strain evidence="1">Stay&amp;Tobe</strain>
        <tissue evidence="1">Testes</tissue>
    </source>
</reference>
<gene>
    <name evidence="1" type="ORF">L9F63_010080</name>
</gene>
<keyword evidence="2" id="KW-1185">Reference proteome</keyword>